<keyword evidence="3" id="KW-0460">Magnesium</keyword>
<feature type="domain" description="Nudix hydrolase" evidence="4">
    <location>
        <begin position="18"/>
        <end position="148"/>
    </location>
</feature>
<dbReference type="EMBL" id="RKHG01000001">
    <property type="protein sequence ID" value="ROR54478.1"/>
    <property type="molecule type" value="Genomic_DNA"/>
</dbReference>
<comment type="cofactor">
    <cofactor evidence="1">
        <name>Mg(2+)</name>
        <dbReference type="ChEBI" id="CHEBI:18420"/>
    </cofactor>
</comment>
<dbReference type="RefSeq" id="WP_123575565.1">
    <property type="nucleotide sequence ID" value="NZ_RKHG01000001.1"/>
</dbReference>
<dbReference type="SUPFAM" id="SSF55811">
    <property type="entry name" value="Nudix"/>
    <property type="match status" value="1"/>
</dbReference>
<gene>
    <name evidence="5" type="ORF">EDD41_1688</name>
</gene>
<accession>A0A3N1ZUQ8</accession>
<dbReference type="PROSITE" id="PS51462">
    <property type="entry name" value="NUDIX"/>
    <property type="match status" value="1"/>
</dbReference>
<name>A0A3N1ZUQ8_9ACTN</name>
<dbReference type="PANTHER" id="PTHR43046">
    <property type="entry name" value="GDP-MANNOSE MANNOSYL HYDROLASE"/>
    <property type="match status" value="1"/>
</dbReference>
<dbReference type="GO" id="GO:0016787">
    <property type="term" value="F:hydrolase activity"/>
    <property type="evidence" value="ECO:0007669"/>
    <property type="project" value="UniProtKB-KW"/>
</dbReference>
<dbReference type="PANTHER" id="PTHR43046:SF12">
    <property type="entry name" value="GDP-MANNOSE MANNOSYL HYDROLASE"/>
    <property type="match status" value="1"/>
</dbReference>
<dbReference type="InterPro" id="IPR015797">
    <property type="entry name" value="NUDIX_hydrolase-like_dom_sf"/>
</dbReference>
<dbReference type="Gene3D" id="3.90.79.10">
    <property type="entry name" value="Nucleoside Triphosphate Pyrophosphohydrolase"/>
    <property type="match status" value="1"/>
</dbReference>
<dbReference type="Pfam" id="PF00293">
    <property type="entry name" value="NUDIX"/>
    <property type="match status" value="1"/>
</dbReference>
<dbReference type="Proteomes" id="UP000275749">
    <property type="component" value="Unassembled WGS sequence"/>
</dbReference>
<evidence type="ECO:0000313" key="5">
    <source>
        <dbReference type="EMBL" id="ROR54478.1"/>
    </source>
</evidence>
<organism evidence="5 6">
    <name type="scientific">Luteococcus japonicus</name>
    <dbReference type="NCBI Taxonomy" id="33984"/>
    <lineage>
        <taxon>Bacteria</taxon>
        <taxon>Bacillati</taxon>
        <taxon>Actinomycetota</taxon>
        <taxon>Actinomycetes</taxon>
        <taxon>Propionibacteriales</taxon>
        <taxon>Propionibacteriaceae</taxon>
        <taxon>Luteococcus</taxon>
    </lineage>
</organism>
<keyword evidence="2" id="KW-0378">Hydrolase</keyword>
<sequence length="165" mass="18161">MLVHVAQHQTSRPAQLPTVPISCGAILLDGQGKLLIVKPTYKSGWSIPGGSMESDGESPWQACQREVREEVGLAVRRGRLVVVDTRPHEGRQMGLRFLFHCGTVAPADAARIRIDRHEIGEHRFAPLTEALELLRPAISRRVAVGMQARSCVYLEDGRRNPAVIG</sequence>
<evidence type="ECO:0000256" key="3">
    <source>
        <dbReference type="ARBA" id="ARBA00022842"/>
    </source>
</evidence>
<comment type="caution">
    <text evidence="5">The sequence shown here is derived from an EMBL/GenBank/DDBJ whole genome shotgun (WGS) entry which is preliminary data.</text>
</comment>
<reference evidence="5 6" key="1">
    <citation type="submission" date="2018-11" db="EMBL/GenBank/DDBJ databases">
        <title>Sequencing the genomes of 1000 actinobacteria strains.</title>
        <authorList>
            <person name="Klenk H.-P."/>
        </authorList>
    </citation>
    <scope>NUCLEOTIDE SEQUENCE [LARGE SCALE GENOMIC DNA]</scope>
    <source>
        <strain evidence="5 6">DSM 10546</strain>
    </source>
</reference>
<evidence type="ECO:0000313" key="6">
    <source>
        <dbReference type="Proteomes" id="UP000275749"/>
    </source>
</evidence>
<protein>
    <submittedName>
        <fullName evidence="5">ADP-ribose pyrophosphatase YjhB (NUDIX family)</fullName>
    </submittedName>
</protein>
<dbReference type="CDD" id="cd18876">
    <property type="entry name" value="NUDIX_Hydrolase"/>
    <property type="match status" value="1"/>
</dbReference>
<dbReference type="AlphaFoldDB" id="A0A3N1ZUQ8"/>
<proteinExistence type="predicted"/>
<evidence type="ECO:0000256" key="2">
    <source>
        <dbReference type="ARBA" id="ARBA00022801"/>
    </source>
</evidence>
<evidence type="ECO:0000256" key="1">
    <source>
        <dbReference type="ARBA" id="ARBA00001946"/>
    </source>
</evidence>
<dbReference type="InterPro" id="IPR000086">
    <property type="entry name" value="NUDIX_hydrolase_dom"/>
</dbReference>
<evidence type="ECO:0000259" key="4">
    <source>
        <dbReference type="PROSITE" id="PS51462"/>
    </source>
</evidence>